<accession>A0A495K6H3</accession>
<dbReference type="AlphaFoldDB" id="A0A495K6H3"/>
<keyword evidence="4" id="KW-0547">Nucleotide-binding</keyword>
<reference evidence="7 8" key="1">
    <citation type="submission" date="2018-10" db="EMBL/GenBank/DDBJ databases">
        <title>Sequencing the genomes of 1000 actinobacteria strains.</title>
        <authorList>
            <person name="Klenk H.-P."/>
        </authorList>
    </citation>
    <scope>NUCLEOTIDE SEQUENCE [LARGE SCALE GENOMIC DNA]</scope>
    <source>
        <strain evidence="7 8">DSM 44343</strain>
    </source>
</reference>
<comment type="subcellular location">
    <subcellularLocation>
        <location evidence="1">Cytoplasm</location>
    </subcellularLocation>
</comment>
<dbReference type="EMBL" id="RBKV01000001">
    <property type="protein sequence ID" value="RKR96903.1"/>
    <property type="molecule type" value="Genomic_DNA"/>
</dbReference>
<dbReference type="InterPro" id="IPR041627">
    <property type="entry name" value="AAA_lid_6"/>
</dbReference>
<dbReference type="InterPro" id="IPR027417">
    <property type="entry name" value="P-loop_NTPase"/>
</dbReference>
<dbReference type="NCBIfam" id="TIGR03922">
    <property type="entry name" value="T7SS_EccA"/>
    <property type="match status" value="1"/>
</dbReference>
<proteinExistence type="inferred from homology"/>
<comment type="similarity">
    <text evidence="2">Belongs to the CbxX/CfxQ family.</text>
</comment>
<dbReference type="InterPro" id="IPR000641">
    <property type="entry name" value="CbxX/CfxQ"/>
</dbReference>
<dbReference type="GO" id="GO:0005524">
    <property type="term" value="F:ATP binding"/>
    <property type="evidence" value="ECO:0007669"/>
    <property type="project" value="UniProtKB-KW"/>
</dbReference>
<feature type="domain" description="AAA+ ATPase" evidence="6">
    <location>
        <begin position="353"/>
        <end position="494"/>
    </location>
</feature>
<evidence type="ECO:0000256" key="1">
    <source>
        <dbReference type="ARBA" id="ARBA00004496"/>
    </source>
</evidence>
<dbReference type="PRINTS" id="PR00819">
    <property type="entry name" value="CBXCFQXSUPER"/>
</dbReference>
<dbReference type="GO" id="GO:0005737">
    <property type="term" value="C:cytoplasm"/>
    <property type="evidence" value="ECO:0007669"/>
    <property type="project" value="UniProtKB-SubCell"/>
</dbReference>
<dbReference type="FunFam" id="3.40.50.300:FF:000216">
    <property type="entry name" value="Type VII secretion ATPase EccA"/>
    <property type="match status" value="1"/>
</dbReference>
<dbReference type="RefSeq" id="WP_062795334.1">
    <property type="nucleotide sequence ID" value="NZ_CBCRXS010000003.1"/>
</dbReference>
<dbReference type="PANTHER" id="PTHR43392">
    <property type="entry name" value="AAA-TYPE ATPASE FAMILY PROTEIN / ANKYRIN REPEAT FAMILY PROTEIN"/>
    <property type="match status" value="1"/>
</dbReference>
<dbReference type="GO" id="GO:0016887">
    <property type="term" value="F:ATP hydrolysis activity"/>
    <property type="evidence" value="ECO:0007669"/>
    <property type="project" value="InterPro"/>
</dbReference>
<dbReference type="InterPro" id="IPR011990">
    <property type="entry name" value="TPR-like_helical_dom_sf"/>
</dbReference>
<organism evidence="7 8">
    <name type="scientific">Williamsia marianensis</name>
    <dbReference type="NCBI Taxonomy" id="85044"/>
    <lineage>
        <taxon>Bacteria</taxon>
        <taxon>Bacillati</taxon>
        <taxon>Actinomycetota</taxon>
        <taxon>Actinomycetes</taxon>
        <taxon>Mycobacteriales</taxon>
        <taxon>Nocardiaceae</taxon>
        <taxon>Williamsia</taxon>
    </lineage>
</organism>
<gene>
    <name evidence="7" type="ORF">DFJ75_3766</name>
</gene>
<name>A0A495K6H3_WILMA</name>
<dbReference type="Pfam" id="PF00004">
    <property type="entry name" value="AAA"/>
    <property type="match status" value="1"/>
</dbReference>
<dbReference type="InterPro" id="IPR023835">
    <property type="entry name" value="T7SS_EccA"/>
</dbReference>
<keyword evidence="3" id="KW-0963">Cytoplasm</keyword>
<dbReference type="CDD" id="cd00009">
    <property type="entry name" value="AAA"/>
    <property type="match status" value="1"/>
</dbReference>
<dbReference type="Gene3D" id="3.40.50.300">
    <property type="entry name" value="P-loop containing nucleotide triphosphate hydrolases"/>
    <property type="match status" value="1"/>
</dbReference>
<dbReference type="SUPFAM" id="SSF52540">
    <property type="entry name" value="P-loop containing nucleoside triphosphate hydrolases"/>
    <property type="match status" value="1"/>
</dbReference>
<evidence type="ECO:0000313" key="8">
    <source>
        <dbReference type="Proteomes" id="UP000274762"/>
    </source>
</evidence>
<dbReference type="PANTHER" id="PTHR43392:SF2">
    <property type="entry name" value="AAA-TYPE ATPASE FAMILY PROTEIN _ ANKYRIN REPEAT FAMILY PROTEIN"/>
    <property type="match status" value="1"/>
</dbReference>
<evidence type="ECO:0000313" key="7">
    <source>
        <dbReference type="EMBL" id="RKR96903.1"/>
    </source>
</evidence>
<comment type="caution">
    <text evidence="7">The sequence shown here is derived from an EMBL/GenBank/DDBJ whole genome shotgun (WGS) entry which is preliminary data.</text>
</comment>
<evidence type="ECO:0000256" key="3">
    <source>
        <dbReference type="ARBA" id="ARBA00022490"/>
    </source>
</evidence>
<evidence type="ECO:0000259" key="6">
    <source>
        <dbReference type="SMART" id="SM00382"/>
    </source>
</evidence>
<evidence type="ECO:0000256" key="2">
    <source>
        <dbReference type="ARBA" id="ARBA00010378"/>
    </source>
</evidence>
<dbReference type="Gene3D" id="1.25.40.10">
    <property type="entry name" value="Tetratricopeptide repeat domain"/>
    <property type="match status" value="1"/>
</dbReference>
<sequence>MIDTGQSRSSAAKARQLFDFAVRSSGIPIDGEQYPADPAKAALAFTRATEWAPMMADAWLGRVASGDNSASVLLQLYRCRATIGAEQRRLGLPPRTLSGRFSTGLYIDYPLADRTEAIVAYAATLIAGADYQGAEDALDEAAAECADRGLPPIVDYLRASLHFRTQRWTDVLTALAPSTTWTDEYMNAGADLMAGSACVQMGLFTEGVRRLEAAANGPIPAAATAAMFTHGLALREQGMEAPARERFEAVYSRDPSFSANSKALSDQRFRLVITTAETIASRSDRWDPATAAETVAASASAPDDSEGSLLAAAQAELAEQIGLESVKSQVTKLQSAATLAKIRSDKGLATGPRSLHLAFTGPPGTGKTTISRIVAKIYCGLGLIKTDAVVQVSRRDLVGEHLGSTAIKTSEVIDRAMDGVLFIDEAYTLVQSGLSGGDAFGREAVDTLLARMEDDRDRLVVIIAGYDAEIDRLLAANEGMSSRFSKRIRFDSYSPTELTQIADLLARKRDSLLSTEALRELEMACAPLCHQVELDEFGRERRMIDLAGNGRFVRNVVESAEEEREHRLTSGTIELADLDDDALMRIEASDMQAALAGVLGGLRSGQGRVR</sequence>
<dbReference type="Pfam" id="PF17866">
    <property type="entry name" value="AAA_lid_6"/>
    <property type="match status" value="1"/>
</dbReference>
<dbReference type="SMART" id="SM00382">
    <property type="entry name" value="AAA"/>
    <property type="match status" value="1"/>
</dbReference>
<evidence type="ECO:0000256" key="4">
    <source>
        <dbReference type="ARBA" id="ARBA00022741"/>
    </source>
</evidence>
<dbReference type="InterPro" id="IPR050773">
    <property type="entry name" value="CbxX/CfxQ_RuBisCO_ESX"/>
</dbReference>
<dbReference type="InterPro" id="IPR049078">
    <property type="entry name" value="T7SS_EccA1-like_N"/>
</dbReference>
<evidence type="ECO:0000256" key="5">
    <source>
        <dbReference type="ARBA" id="ARBA00022840"/>
    </source>
</evidence>
<dbReference type="Gene3D" id="1.10.8.60">
    <property type="match status" value="1"/>
</dbReference>
<dbReference type="InterPro" id="IPR003959">
    <property type="entry name" value="ATPase_AAA_core"/>
</dbReference>
<dbReference type="OrthoDB" id="9806903at2"/>
<protein>
    <submittedName>
        <fullName evidence="7">Type VII secretion ATPase EccA</fullName>
    </submittedName>
</protein>
<dbReference type="Proteomes" id="UP000274762">
    <property type="component" value="Unassembled WGS sequence"/>
</dbReference>
<dbReference type="InterPro" id="IPR003593">
    <property type="entry name" value="AAA+_ATPase"/>
</dbReference>
<keyword evidence="5" id="KW-0067">ATP-binding</keyword>
<dbReference type="Pfam" id="PF21545">
    <property type="entry name" value="T7SS_EccA1_N"/>
    <property type="match status" value="1"/>
</dbReference>